<feature type="compositionally biased region" description="Basic and acidic residues" evidence="6">
    <location>
        <begin position="1"/>
        <end position="17"/>
    </location>
</feature>
<dbReference type="InterPro" id="IPR036961">
    <property type="entry name" value="Kinesin_motor_dom_sf"/>
</dbReference>
<dbReference type="Gene3D" id="3.40.850.10">
    <property type="entry name" value="Kinesin motor domain"/>
    <property type="match status" value="1"/>
</dbReference>
<reference evidence="8 9" key="1">
    <citation type="submission" date="2024-08" db="EMBL/GenBank/DDBJ databases">
        <authorList>
            <person name="Cucini C."/>
            <person name="Frati F."/>
        </authorList>
    </citation>
    <scope>NUCLEOTIDE SEQUENCE [LARGE SCALE GENOMIC DNA]</scope>
</reference>
<dbReference type="PANTHER" id="PTHR21608:SF7">
    <property type="entry name" value="KINESIN-LIKE PROTEIN CG14535"/>
    <property type="match status" value="1"/>
</dbReference>
<accession>A0ABP1QT48</accession>
<evidence type="ECO:0000313" key="8">
    <source>
        <dbReference type="EMBL" id="CAL8111405.1"/>
    </source>
</evidence>
<feature type="compositionally biased region" description="Low complexity" evidence="6">
    <location>
        <begin position="1370"/>
        <end position="1381"/>
    </location>
</feature>
<comment type="caution">
    <text evidence="5">Lacks conserved residue(s) required for the propagation of feature annotation.</text>
</comment>
<feature type="region of interest" description="Disordered" evidence="6">
    <location>
        <begin position="275"/>
        <end position="300"/>
    </location>
</feature>
<feature type="region of interest" description="Disordered" evidence="6">
    <location>
        <begin position="1346"/>
        <end position="1479"/>
    </location>
</feature>
<dbReference type="SUPFAM" id="SSF52540">
    <property type="entry name" value="P-loop containing nucleoside triphosphate hydrolases"/>
    <property type="match status" value="1"/>
</dbReference>
<keyword evidence="2" id="KW-0547">Nucleotide-binding</keyword>
<sequence>MEVTKLEQKLQRERGFKEPAMGRAKPSSVPIRSRTPVPLMSSSFVPQSHYSSIDETFISQNQVSQSQLSANRFVTKKPPIAVQNRPLPPVPPPRRSQLSVPKTGIQKEELQSEIFNVSTKNDETSSVSSIYEQISPRKCIKTGVIVKTSRVQISESQSTSRIPAPGFSVAELATRFLEENVRNCIKPRIFPMESTSPFNERVPTPYVFTSDRRIHQRRLIFASSLAADEFRASKAALVSKTRALASSLGSSQNIQHSNIVKMNVNAGNALVNGGASGSTPANVSHLEHDSPKKSVISNQNGVAGSRSDFASILRKWSAPIPPSLSRKLGRPSESLGKVKVMLRVCDNAEEVSGSGILGLDKRRKQVTLIDPGGATPSGITPEERRVGISAPKMFAFDGIFGEDDDQGEICAASSAELVASVVGGEDGCFVSLGYCSAGKKQTMFGKPANQKMGAVPTAISWLFKSILEQKQKTGSRFSVRVSAVEVTGGSGHEVINDLLLPFVNDGDDPPGALLENTSGVSTTNCKSISAPVLNSVSEVRAPNPETAGFFLDSALDSVNSKDEPMGHFVFTLHVYQYSVDKFGKGVAGGRSRLHCVMLGNGSPSISVLGGLLLAVLNGQRHLPSSNHSKLGAILRECLGSLTCRAVVMIHVSNAHARYAETLAALQLGARVHRLRRSRRLKMGSVGSGNGSGGSSGGSGEETRNVIGVNNQVGEGDTGSSDIDPSSSEQSCDTVIYLGPSIDEATDGEHPPVYLPSLETTPGENEAKIIPSKCPLLNGPNGIPPKTKSPKPKSSKVVSDAAFTATNGKSEEQWVDGPRVSKYRQLNGNHSNNSSSGSQPPAKKKGETWIDGPAARVQHQGSNFPSPKKTASNVQQRSVSRSGMSYNNGHSATTLEGGLISATKAEMIQKWISNQSPTSANLFDQSPTHKTLVEPYFSGQECNPNNGLGFSSHCNPQQQNNMNSNSGNVGVKMPLTYCSHGGHSQFGNVYSCQCLNRGDANFGPMQLSTEPEYKTMTVFKTCDDVAEDEHQSMCNGYDFEFIEVVEPEVPVPTRDACLQVTEEDIALAFLEENPLPESDQNFEMSPEAYFSRARSSSFSEISCNSNNSLPKLEKDDHPLRVLSQECLTVVSTFADSVSIAGSDMERFWPRLSFPTDLDMNQDVNMCHGFCNSLISPGLQSSSSNCHTLSHKLEQMSTMNNKPPSSLLLRDLPVLSDESIFKVPTLPKPKSSRINGIQAKNYRSGKESSDTEGESIKIPPMDIIDTTPITSSCTKPVDNSVIQVQSITVALPLQQQSQQEQKHDVNASPHRSLCNYDNHSGQNIHHNGNGIMSGHISLLTNGGCGSGGSINSVQSSPSRSTLTPPSSPSPLAPLKLPDVTKSPSKSKSRKISKFFRTRSKSPKTAGATSSSESGKSSLSSDAKHSSSSSSCSSGASAAILNGKQKNHSSPKHMSPSRHQSPSKKQSSRKNSCFSASTTSSSDYHFTCDSVLPMFLPNPNQNIKIVGGADITGSGVIITDLGLLKSK</sequence>
<dbReference type="Pfam" id="PF00225">
    <property type="entry name" value="Kinesin"/>
    <property type="match status" value="1"/>
</dbReference>
<keyword evidence="3" id="KW-0067">ATP-binding</keyword>
<comment type="subcellular location">
    <subcellularLocation>
        <location evidence="1">Cytoplasm</location>
        <location evidence="1">Cytoskeleton</location>
    </subcellularLocation>
</comment>
<feature type="domain" description="Kinesin motor" evidence="7">
    <location>
        <begin position="337"/>
        <end position="674"/>
    </location>
</feature>
<feature type="compositionally biased region" description="Low complexity" evidence="6">
    <location>
        <begin position="826"/>
        <end position="837"/>
    </location>
</feature>
<evidence type="ECO:0000256" key="4">
    <source>
        <dbReference type="ARBA" id="ARBA00023212"/>
    </source>
</evidence>
<evidence type="ECO:0000256" key="6">
    <source>
        <dbReference type="SAM" id="MobiDB-lite"/>
    </source>
</evidence>
<keyword evidence="9" id="KW-1185">Reference proteome</keyword>
<feature type="compositionally biased region" description="Low complexity" evidence="6">
    <location>
        <begin position="1403"/>
        <end position="1436"/>
    </location>
</feature>
<proteinExistence type="inferred from homology"/>
<dbReference type="Proteomes" id="UP001642540">
    <property type="component" value="Unassembled WGS sequence"/>
</dbReference>
<feature type="compositionally biased region" description="Gly residues" evidence="6">
    <location>
        <begin position="685"/>
        <end position="699"/>
    </location>
</feature>
<dbReference type="PANTHER" id="PTHR21608">
    <property type="entry name" value="KINESIN-LIKE PROTEIN CG14535"/>
    <property type="match status" value="1"/>
</dbReference>
<feature type="region of interest" description="Disordered" evidence="6">
    <location>
        <begin position="678"/>
        <end position="729"/>
    </location>
</feature>
<keyword evidence="4" id="KW-0206">Cytoskeleton</keyword>
<dbReference type="InterPro" id="IPR027417">
    <property type="entry name" value="P-loop_NTPase"/>
</dbReference>
<dbReference type="SMART" id="SM00129">
    <property type="entry name" value="KISc"/>
    <property type="match status" value="1"/>
</dbReference>
<feature type="compositionally biased region" description="Polar residues" evidence="6">
    <location>
        <begin position="858"/>
        <end position="889"/>
    </location>
</feature>
<feature type="compositionally biased region" description="Low complexity" evidence="6">
    <location>
        <begin position="717"/>
        <end position="729"/>
    </location>
</feature>
<keyword evidence="4" id="KW-0963">Cytoplasm</keyword>
<feature type="compositionally biased region" description="Low complexity" evidence="6">
    <location>
        <begin position="1469"/>
        <end position="1479"/>
    </location>
</feature>
<dbReference type="EMBL" id="CAXLJM020000046">
    <property type="protein sequence ID" value="CAL8111405.1"/>
    <property type="molecule type" value="Genomic_DNA"/>
</dbReference>
<evidence type="ECO:0000256" key="2">
    <source>
        <dbReference type="ARBA" id="ARBA00022741"/>
    </source>
</evidence>
<feature type="region of interest" description="Disordered" evidence="6">
    <location>
        <begin position="1293"/>
        <end position="1319"/>
    </location>
</feature>
<evidence type="ECO:0000313" key="9">
    <source>
        <dbReference type="Proteomes" id="UP001642540"/>
    </source>
</evidence>
<name>A0ABP1QT48_9HEXA</name>
<feature type="region of interest" description="Disordered" evidence="6">
    <location>
        <begin position="81"/>
        <end position="103"/>
    </location>
</feature>
<feature type="region of interest" description="Disordered" evidence="6">
    <location>
        <begin position="822"/>
        <end position="889"/>
    </location>
</feature>
<comment type="caution">
    <text evidence="8">The sequence shown here is derived from an EMBL/GenBank/DDBJ whole genome shotgun (WGS) entry which is preliminary data.</text>
</comment>
<feature type="compositionally biased region" description="Basic residues" evidence="6">
    <location>
        <begin position="1382"/>
        <end position="1399"/>
    </location>
</feature>
<evidence type="ECO:0000256" key="1">
    <source>
        <dbReference type="ARBA" id="ARBA00004245"/>
    </source>
</evidence>
<feature type="compositionally biased region" description="Polar residues" evidence="6">
    <location>
        <begin position="1454"/>
        <end position="1468"/>
    </location>
</feature>
<organism evidence="8 9">
    <name type="scientific">Orchesella dallaii</name>
    <dbReference type="NCBI Taxonomy" id="48710"/>
    <lineage>
        <taxon>Eukaryota</taxon>
        <taxon>Metazoa</taxon>
        <taxon>Ecdysozoa</taxon>
        <taxon>Arthropoda</taxon>
        <taxon>Hexapoda</taxon>
        <taxon>Collembola</taxon>
        <taxon>Entomobryomorpha</taxon>
        <taxon>Entomobryoidea</taxon>
        <taxon>Orchesellidae</taxon>
        <taxon>Orchesellinae</taxon>
        <taxon>Orchesella</taxon>
    </lineage>
</organism>
<gene>
    <name evidence="8" type="ORF">ODALV1_LOCUS15007</name>
</gene>
<comment type="similarity">
    <text evidence="5">Belongs to the TRAFAC class myosin-kinesin ATPase superfamily. Kinesin family.</text>
</comment>
<evidence type="ECO:0000256" key="3">
    <source>
        <dbReference type="ARBA" id="ARBA00022840"/>
    </source>
</evidence>
<feature type="region of interest" description="Disordered" evidence="6">
    <location>
        <begin position="1"/>
        <end position="38"/>
    </location>
</feature>
<dbReference type="InterPro" id="IPR001752">
    <property type="entry name" value="Kinesin_motor_dom"/>
</dbReference>
<feature type="region of interest" description="Disordered" evidence="6">
    <location>
        <begin position="771"/>
        <end position="796"/>
    </location>
</feature>
<evidence type="ECO:0000259" key="7">
    <source>
        <dbReference type="PROSITE" id="PS50067"/>
    </source>
</evidence>
<evidence type="ECO:0000256" key="5">
    <source>
        <dbReference type="PROSITE-ProRule" id="PRU00283"/>
    </source>
</evidence>
<dbReference type="InterPro" id="IPR027640">
    <property type="entry name" value="Kinesin-like_fam"/>
</dbReference>
<protein>
    <recommendedName>
        <fullName evidence="7">Kinesin motor domain-containing protein</fullName>
    </recommendedName>
</protein>
<feature type="compositionally biased region" description="Low complexity" evidence="6">
    <location>
        <begin position="1353"/>
        <end position="1362"/>
    </location>
</feature>
<feature type="region of interest" description="Disordered" evidence="6">
    <location>
        <begin position="1240"/>
        <end position="1262"/>
    </location>
</feature>
<dbReference type="PROSITE" id="PS50067">
    <property type="entry name" value="KINESIN_MOTOR_2"/>
    <property type="match status" value="1"/>
</dbReference>